<dbReference type="Proteomes" id="UP000319941">
    <property type="component" value="Unassembled WGS sequence"/>
</dbReference>
<comment type="caution">
    <text evidence="1">The sequence shown here is derived from an EMBL/GenBank/DDBJ whole genome shotgun (WGS) entry which is preliminary data.</text>
</comment>
<organism evidence="1 2">
    <name type="scientific">Cobetia crustatorum</name>
    <dbReference type="NCBI Taxonomy" id="553385"/>
    <lineage>
        <taxon>Bacteria</taxon>
        <taxon>Pseudomonadati</taxon>
        <taxon>Pseudomonadota</taxon>
        <taxon>Gammaproteobacteria</taxon>
        <taxon>Oceanospirillales</taxon>
        <taxon>Halomonadaceae</taxon>
        <taxon>Cobetia</taxon>
    </lineage>
</organism>
<proteinExistence type="predicted"/>
<dbReference type="AlphaFoldDB" id="A0A558HXH5"/>
<reference evidence="1 2" key="1">
    <citation type="submission" date="2019-07" db="EMBL/GenBank/DDBJ databases">
        <title>Diversity of Bacteria from Kongsfjorden, Arctic.</title>
        <authorList>
            <person name="Yu Y."/>
        </authorList>
    </citation>
    <scope>NUCLEOTIDE SEQUENCE [LARGE SCALE GENOMIC DNA]</scope>
    <source>
        <strain evidence="1 2">SM1923</strain>
    </source>
</reference>
<name>A0A558HXH5_9GAMM</name>
<evidence type="ECO:0000313" key="2">
    <source>
        <dbReference type="Proteomes" id="UP000319941"/>
    </source>
</evidence>
<accession>A0A558HXH5</accession>
<sequence>MIGIDSLKTKIAANDAAQRKSAKAAYQSWRDTLTTAERLRAANAPLSGDALKASLVAIAESGVPNKLGSRDNALYSSNFGHLSLLIAEDAPNKRLALQGRYIVGQVLNQCRGFTTEQRRDVMVSVISAYWGNVTTGLVQIPDELWHTGLSRQVIEQWAECLCPELLEEQRHDEMANRAAYSFALNSIQALMPAKPQLFTVKRSDDEMVYVRNTRGGSVGIGQIVFKGDDVTPLTALQYAEVQEEAAYTNNVASGVLHVVTPEDAATLITEGGA</sequence>
<gene>
    <name evidence="1" type="ORF">FQP86_01910</name>
</gene>
<evidence type="ECO:0000313" key="1">
    <source>
        <dbReference type="EMBL" id="TVU73846.1"/>
    </source>
</evidence>
<keyword evidence="2" id="KW-1185">Reference proteome</keyword>
<dbReference type="EMBL" id="VNFH01000001">
    <property type="protein sequence ID" value="TVU73846.1"/>
    <property type="molecule type" value="Genomic_DNA"/>
</dbReference>
<protein>
    <submittedName>
        <fullName evidence="1">Uncharacterized protein</fullName>
    </submittedName>
</protein>
<dbReference type="RefSeq" id="WP_144726401.1">
    <property type="nucleotide sequence ID" value="NZ_CAWOWR010000001.1"/>
</dbReference>